<evidence type="ECO:0000313" key="2">
    <source>
        <dbReference type="Proteomes" id="UP000315295"/>
    </source>
</evidence>
<sequence>MVNQYLIKDVRIKAEMIDGDVQLWEHPQSLCGKDKYRILLASFHPPSKYHFWLICSNVESDSNIRLEKLCHVSRKDGCSYS</sequence>
<comment type="caution">
    <text evidence="1">The sequence shown here is derived from an EMBL/GenBank/DDBJ whole genome shotgun (WGS) entry which is preliminary data.</text>
</comment>
<proteinExistence type="predicted"/>
<dbReference type="Proteomes" id="UP000315295">
    <property type="component" value="Unassembled WGS sequence"/>
</dbReference>
<organism evidence="1 2">
    <name type="scientific">Malus baccata</name>
    <name type="common">Siberian crab apple</name>
    <name type="synonym">Pyrus baccata</name>
    <dbReference type="NCBI Taxonomy" id="106549"/>
    <lineage>
        <taxon>Eukaryota</taxon>
        <taxon>Viridiplantae</taxon>
        <taxon>Streptophyta</taxon>
        <taxon>Embryophyta</taxon>
        <taxon>Tracheophyta</taxon>
        <taxon>Spermatophyta</taxon>
        <taxon>Magnoliopsida</taxon>
        <taxon>eudicotyledons</taxon>
        <taxon>Gunneridae</taxon>
        <taxon>Pentapetalae</taxon>
        <taxon>rosids</taxon>
        <taxon>fabids</taxon>
        <taxon>Rosales</taxon>
        <taxon>Rosaceae</taxon>
        <taxon>Amygdaloideae</taxon>
        <taxon>Maleae</taxon>
        <taxon>Malus</taxon>
    </lineage>
</organism>
<dbReference type="EMBL" id="VIEB01001081">
    <property type="protein sequence ID" value="TQD75678.1"/>
    <property type="molecule type" value="Genomic_DNA"/>
</dbReference>
<accession>A0A540KN85</accession>
<name>A0A540KN85_MALBA</name>
<evidence type="ECO:0000313" key="1">
    <source>
        <dbReference type="EMBL" id="TQD75678.1"/>
    </source>
</evidence>
<dbReference type="AlphaFoldDB" id="A0A540KN85"/>
<keyword evidence="2" id="KW-1185">Reference proteome</keyword>
<protein>
    <submittedName>
        <fullName evidence="1">Uncharacterized protein</fullName>
    </submittedName>
</protein>
<reference evidence="1 2" key="1">
    <citation type="journal article" date="2019" name="G3 (Bethesda)">
        <title>Sequencing of a Wild Apple (Malus baccata) Genome Unravels the Differences Between Cultivated and Wild Apple Species Regarding Disease Resistance and Cold Tolerance.</title>
        <authorList>
            <person name="Chen X."/>
        </authorList>
    </citation>
    <scope>NUCLEOTIDE SEQUENCE [LARGE SCALE GENOMIC DNA]</scope>
    <source>
        <strain evidence="2">cv. Shandingzi</strain>
        <tissue evidence="1">Leaves</tissue>
    </source>
</reference>
<gene>
    <name evidence="1" type="ORF">C1H46_038792</name>
</gene>